<proteinExistence type="predicted"/>
<dbReference type="OrthoDB" id="7544370at2"/>
<keyword evidence="2" id="KW-1185">Reference proteome</keyword>
<reference evidence="1 2" key="1">
    <citation type="submission" date="2019-01" db="EMBL/GenBank/DDBJ databases">
        <authorList>
            <person name="Brito A."/>
        </authorList>
    </citation>
    <scope>NUCLEOTIDE SEQUENCE [LARGE SCALE GENOMIC DNA]</scope>
    <source>
        <strain evidence="1">1</strain>
    </source>
</reference>
<dbReference type="Proteomes" id="UP000320055">
    <property type="component" value="Unassembled WGS sequence"/>
</dbReference>
<name>A0A563VTN1_9CYAN</name>
<dbReference type="RefSeq" id="WP_144873585.1">
    <property type="nucleotide sequence ID" value="NZ_LR214029.1"/>
</dbReference>
<sequence>MKIVTDAEYDRLYRESLSYEQIESNLRGFNLVRAAKSQWSEEQYRFAKLSSGVDFEFIDEQIFLDCNKKNEHSDRPTLKERIS</sequence>
<organism evidence="1 2">
    <name type="scientific">Hyella patelloides LEGE 07179</name>
    <dbReference type="NCBI Taxonomy" id="945734"/>
    <lineage>
        <taxon>Bacteria</taxon>
        <taxon>Bacillati</taxon>
        <taxon>Cyanobacteriota</taxon>
        <taxon>Cyanophyceae</taxon>
        <taxon>Pleurocapsales</taxon>
        <taxon>Hyellaceae</taxon>
        <taxon>Hyella</taxon>
    </lineage>
</organism>
<evidence type="ECO:0000313" key="1">
    <source>
        <dbReference type="EMBL" id="VEP14773.1"/>
    </source>
</evidence>
<evidence type="ECO:0000313" key="2">
    <source>
        <dbReference type="Proteomes" id="UP000320055"/>
    </source>
</evidence>
<dbReference type="EMBL" id="CAACVJ010000208">
    <property type="protein sequence ID" value="VEP14773.1"/>
    <property type="molecule type" value="Genomic_DNA"/>
</dbReference>
<dbReference type="AlphaFoldDB" id="A0A563VTN1"/>
<protein>
    <submittedName>
        <fullName evidence="1">Uncharacterized protein</fullName>
    </submittedName>
</protein>
<gene>
    <name evidence="1" type="ORF">H1P_2860006</name>
</gene>
<accession>A0A563VTN1</accession>